<dbReference type="EMBL" id="JBHSXS010000036">
    <property type="protein sequence ID" value="MFC6885326.1"/>
    <property type="molecule type" value="Genomic_DNA"/>
</dbReference>
<comment type="caution">
    <text evidence="1">The sequence shown here is derived from an EMBL/GenBank/DDBJ whole genome shotgun (WGS) entry which is preliminary data.</text>
</comment>
<sequence length="121" mass="13773">MMIMGGVAIAAAYELGRRRRLALTRTAARLQQVDTTLQDIQARQTRIEQTGRWVMREQQLQREALQDLTKHVGELLEAGDEVMNVYRNQLRAVAGAYEALSTNPDQIQQARRLRDARGTHS</sequence>
<dbReference type="Proteomes" id="UP001596380">
    <property type="component" value="Unassembled WGS sequence"/>
</dbReference>
<dbReference type="RefSeq" id="WP_160825821.1">
    <property type="nucleotide sequence ID" value="NZ_JBHSXE010000001.1"/>
</dbReference>
<organism evidence="1 2">
    <name type="scientific">Actinomadura yumaensis</name>
    <dbReference type="NCBI Taxonomy" id="111807"/>
    <lineage>
        <taxon>Bacteria</taxon>
        <taxon>Bacillati</taxon>
        <taxon>Actinomycetota</taxon>
        <taxon>Actinomycetes</taxon>
        <taxon>Streptosporangiales</taxon>
        <taxon>Thermomonosporaceae</taxon>
        <taxon>Actinomadura</taxon>
    </lineage>
</organism>
<keyword evidence="2" id="KW-1185">Reference proteome</keyword>
<accession>A0ABW2CWG9</accession>
<reference evidence="2" key="1">
    <citation type="journal article" date="2019" name="Int. J. Syst. Evol. Microbiol.">
        <title>The Global Catalogue of Microorganisms (GCM) 10K type strain sequencing project: providing services to taxonomists for standard genome sequencing and annotation.</title>
        <authorList>
            <consortium name="The Broad Institute Genomics Platform"/>
            <consortium name="The Broad Institute Genome Sequencing Center for Infectious Disease"/>
            <person name="Wu L."/>
            <person name="Ma J."/>
        </authorList>
    </citation>
    <scope>NUCLEOTIDE SEQUENCE [LARGE SCALE GENOMIC DNA]</scope>
    <source>
        <strain evidence="2">JCM 3369</strain>
    </source>
</reference>
<protein>
    <submittedName>
        <fullName evidence="1">Uncharacterized protein</fullName>
    </submittedName>
</protein>
<evidence type="ECO:0000313" key="2">
    <source>
        <dbReference type="Proteomes" id="UP001596380"/>
    </source>
</evidence>
<name>A0ABW2CWG9_9ACTN</name>
<proteinExistence type="predicted"/>
<evidence type="ECO:0000313" key="1">
    <source>
        <dbReference type="EMBL" id="MFC6885326.1"/>
    </source>
</evidence>
<gene>
    <name evidence="1" type="ORF">ACFQKB_36595</name>
</gene>